<dbReference type="Proteomes" id="UP001189122">
    <property type="component" value="Unassembled WGS sequence"/>
</dbReference>
<evidence type="ECO:0000313" key="2">
    <source>
        <dbReference type="Proteomes" id="UP001189122"/>
    </source>
</evidence>
<dbReference type="EMBL" id="CACRZD030000003">
    <property type="protein sequence ID" value="CAA6656999.1"/>
    <property type="molecule type" value="Genomic_DNA"/>
</dbReference>
<dbReference type="EMBL" id="LR743590">
    <property type="protein sequence ID" value="CAA2617301.1"/>
    <property type="molecule type" value="Genomic_DNA"/>
</dbReference>
<dbReference type="Gene3D" id="2.40.70.10">
    <property type="entry name" value="Acid Proteases"/>
    <property type="match status" value="1"/>
</dbReference>
<dbReference type="CDD" id="cd00303">
    <property type="entry name" value="retropepsin_like"/>
    <property type="match status" value="1"/>
</dbReference>
<keyword evidence="2" id="KW-1185">Reference proteome</keyword>
<evidence type="ECO:0000313" key="1">
    <source>
        <dbReference type="EMBL" id="CAA2617301.1"/>
    </source>
</evidence>
<name>A0A7I8IGJ8_SPIIN</name>
<proteinExistence type="predicted"/>
<accession>A0A7I8IGJ8</accession>
<organism evidence="1">
    <name type="scientific">Spirodela intermedia</name>
    <name type="common">Intermediate duckweed</name>
    <dbReference type="NCBI Taxonomy" id="51605"/>
    <lineage>
        <taxon>Eukaryota</taxon>
        <taxon>Viridiplantae</taxon>
        <taxon>Streptophyta</taxon>
        <taxon>Embryophyta</taxon>
        <taxon>Tracheophyta</taxon>
        <taxon>Spermatophyta</taxon>
        <taxon>Magnoliopsida</taxon>
        <taxon>Liliopsida</taxon>
        <taxon>Araceae</taxon>
        <taxon>Lemnoideae</taxon>
        <taxon>Spirodela</taxon>
    </lineage>
</organism>
<dbReference type="AlphaFoldDB" id="A0A7I8IGJ8"/>
<dbReference type="PANTHER" id="PTHR33067">
    <property type="entry name" value="RNA-DIRECTED DNA POLYMERASE-RELATED"/>
    <property type="match status" value="1"/>
</dbReference>
<reference evidence="1 2" key="1">
    <citation type="submission" date="2019-12" db="EMBL/GenBank/DDBJ databases">
        <authorList>
            <person name="Scholz U."/>
            <person name="Mascher M."/>
            <person name="Fiebig A."/>
        </authorList>
    </citation>
    <scope>NUCLEOTIDE SEQUENCE</scope>
</reference>
<gene>
    <name evidence="1" type="ORF">SI7747_03003470</name>
</gene>
<sequence length="270" mass="31320">MEQIRQENQQTILKLEKEIGKLALAHSKHETESKEEKSEVPLISILSQQDELIKKVPFLKTLEPKLRKTAEPNEELMKIFKQVYISIPLVDVIKHIPTYAKFLKELCTPRELKPTIVELQLADRSIKTPRGLLEDVIIYVKGCRFLVDFLILDILILDNLTHAPIILGHPFLATAKANINCENVIINIKYEGQNISLNIFKSSGFPHEDNNNYEDIDVIDSCIEEMNYVQQVDQLVLSFHVHTLHQKYYRKETLYHDIIFIESSLENPHI</sequence>
<protein>
    <submittedName>
        <fullName evidence="1">Uncharacterized protein</fullName>
    </submittedName>
</protein>
<dbReference type="InterPro" id="IPR021109">
    <property type="entry name" value="Peptidase_aspartic_dom_sf"/>
</dbReference>